<protein>
    <submittedName>
        <fullName evidence="2">HDC00066</fullName>
    </submittedName>
</protein>
<accession>Q6II05</accession>
<evidence type="ECO:0000313" key="2">
    <source>
        <dbReference type="EMBL" id="DAA03460.1"/>
    </source>
</evidence>
<evidence type="ECO:0000256" key="1">
    <source>
        <dbReference type="SAM" id="MobiDB-lite"/>
    </source>
</evidence>
<reference evidence="2" key="1">
    <citation type="journal article" date="2003" name="Genome Biol.">
        <title>An integrated gene annotation and transcriptional profiling approach towards the full gene content of the Drosophila genome.</title>
        <authorList>
            <person name="Hild M."/>
            <person name="Beckmann B."/>
            <person name="Haas S.A."/>
            <person name="Koch B."/>
            <person name="Solovyev V."/>
            <person name="Busold C."/>
            <person name="Fellenberg K."/>
            <person name="Boutros M."/>
            <person name="Vingron M."/>
            <person name="Sauer F."/>
            <person name="Hoheisel J.D."/>
            <person name="Paro R."/>
        </authorList>
    </citation>
    <scope>NUCLEOTIDE SEQUENCE</scope>
</reference>
<gene>
    <name evidence="2" type="ORF">HDC00066</name>
</gene>
<proteinExistence type="predicted"/>
<dbReference type="EMBL" id="BK003261">
    <property type="protein sequence ID" value="DAA03460.1"/>
    <property type="molecule type" value="Genomic_DNA"/>
</dbReference>
<feature type="compositionally biased region" description="Low complexity" evidence="1">
    <location>
        <begin position="91"/>
        <end position="104"/>
    </location>
</feature>
<feature type="region of interest" description="Disordered" evidence="1">
    <location>
        <begin position="62"/>
        <end position="138"/>
    </location>
</feature>
<sequence length="138" mass="15230">MSYELELTDKEDSCGMLGREATWTRVSNGDHSAAVELMMMKMKLPPNLIKIPNDLHMKSAVAGKRNKPNSAPDERRVDGRDQLADSPMRWSSSICIEASSSAAATGQRKPQPEDESENEVEAMTTRHASKPQKTPSTD</sequence>
<feature type="compositionally biased region" description="Basic and acidic residues" evidence="1">
    <location>
        <begin position="72"/>
        <end position="83"/>
    </location>
</feature>
<organism evidence="2">
    <name type="scientific">Drosophila melanogaster</name>
    <name type="common">Fruit fly</name>
    <dbReference type="NCBI Taxonomy" id="7227"/>
    <lineage>
        <taxon>Eukaryota</taxon>
        <taxon>Metazoa</taxon>
        <taxon>Ecdysozoa</taxon>
        <taxon>Arthropoda</taxon>
        <taxon>Hexapoda</taxon>
        <taxon>Insecta</taxon>
        <taxon>Pterygota</taxon>
        <taxon>Neoptera</taxon>
        <taxon>Endopterygota</taxon>
        <taxon>Diptera</taxon>
        <taxon>Brachycera</taxon>
        <taxon>Muscomorpha</taxon>
        <taxon>Ephydroidea</taxon>
        <taxon>Drosophilidae</taxon>
        <taxon>Drosophila</taxon>
        <taxon>Sophophora</taxon>
    </lineage>
</organism>
<name>Q6II05_DROME</name>
<dbReference type="AlphaFoldDB" id="Q6II05"/>